<sequence length="698" mass="79574">MSIIETHYKKEQRHWRKNAIRVALVFLTTALIVWFLPRREGKQYAYEVGEPWRYGTVIAKYDFPIYKTDEAINYEKDSLLSQFQPYFIYDHNVEGEVLAKFKQDFKNGMPGLPAAYRNVVIDRLHRLYQSGIMEKPNYDQIMRGDTAKLVRVIFGKSTESLVISCLYSTMSAYESLLNDKTLAPERAALQKLDLTDYIEPNLFFDKERTETAKNDLLSGVSPASGMMMSGQKIIGVGDMVNDYNYRVLSSWEREMERRSASKSQLTNIFIGNFIYVFILVACFTCYLVLFRKDYFNKPRSIAMLYSFIVLYPILVSLMMKHVYFNLSVYIIPFALIPIFVRVFMDARTAFLTHTITVLISAIAVRYQFDFIIIQIVSGLVAIFSLREMSSRAQVFKTALFVALAMSATYMAIKLAQSGDDFNMDTNMLYHFLINGVLVLPAYPMMYLVEKTFGFISNITLIELSNTNKGLLRNLSEVAPGTFQHSITVGNLAAEIANKVGGNSTLVRTGALYHDIGKMVNPAFFTENQQGGVNPHDNLTDKESARVIIEHVANGVKIAEESNLPVAIIDFIRTHHGRNVARYFYVKYQNEHPDEVVDKELFTYPGPNPYTLEQAILMMADTCEAASHSLREYSEETLAALVNKLIDQLVADGCFRECKITFYDIATAKLVLIDKLKAIYHTRVKYPSRIVNRDDGVAQ</sequence>
<evidence type="ECO:0000256" key="1">
    <source>
        <dbReference type="SAM" id="Phobius"/>
    </source>
</evidence>
<evidence type="ECO:0000313" key="3">
    <source>
        <dbReference type="EMBL" id="PVX48821.1"/>
    </source>
</evidence>
<dbReference type="InterPro" id="IPR003607">
    <property type="entry name" value="HD/PDEase_dom"/>
</dbReference>
<dbReference type="SUPFAM" id="SSF109604">
    <property type="entry name" value="HD-domain/PDEase-like"/>
    <property type="match status" value="1"/>
</dbReference>
<dbReference type="Proteomes" id="UP000245870">
    <property type="component" value="Unassembled WGS sequence"/>
</dbReference>
<dbReference type="EMBL" id="QENY01000023">
    <property type="protein sequence ID" value="PVX48821.1"/>
    <property type="molecule type" value="Genomic_DNA"/>
</dbReference>
<feature type="transmembrane region" description="Helical" evidence="1">
    <location>
        <begin position="326"/>
        <end position="344"/>
    </location>
</feature>
<dbReference type="Pfam" id="PF07698">
    <property type="entry name" value="7TM-7TMR_HD"/>
    <property type="match status" value="1"/>
</dbReference>
<dbReference type="Gene3D" id="1.10.3210.10">
    <property type="entry name" value="Hypothetical protein af1432"/>
    <property type="match status" value="1"/>
</dbReference>
<dbReference type="NCBIfam" id="TIGR00277">
    <property type="entry name" value="HDIG"/>
    <property type="match status" value="1"/>
</dbReference>
<gene>
    <name evidence="3" type="ORF">C7379_12315</name>
</gene>
<dbReference type="OrthoDB" id="9806952at2"/>
<keyword evidence="1" id="KW-0472">Membrane</keyword>
<organism evidence="3 4">
    <name type="scientific">Hallella colorans</name>
    <dbReference type="NCBI Taxonomy" id="1703337"/>
    <lineage>
        <taxon>Bacteria</taxon>
        <taxon>Pseudomonadati</taxon>
        <taxon>Bacteroidota</taxon>
        <taxon>Bacteroidia</taxon>
        <taxon>Bacteroidales</taxon>
        <taxon>Prevotellaceae</taxon>
        <taxon>Hallella</taxon>
    </lineage>
</organism>
<feature type="transmembrane region" description="Helical" evidence="1">
    <location>
        <begin position="397"/>
        <end position="415"/>
    </location>
</feature>
<proteinExistence type="predicted"/>
<dbReference type="Pfam" id="PF01966">
    <property type="entry name" value="HD"/>
    <property type="match status" value="1"/>
</dbReference>
<name>A0A2U0TYY6_9BACT</name>
<protein>
    <recommendedName>
        <fullName evidence="2">HD domain-containing protein</fullName>
    </recommendedName>
</protein>
<dbReference type="SMART" id="SM00471">
    <property type="entry name" value="HDc"/>
    <property type="match status" value="1"/>
</dbReference>
<feature type="domain" description="HD" evidence="2">
    <location>
        <begin position="481"/>
        <end position="625"/>
    </location>
</feature>
<dbReference type="PROSITE" id="PS51831">
    <property type="entry name" value="HD"/>
    <property type="match status" value="1"/>
</dbReference>
<dbReference type="InterPro" id="IPR006675">
    <property type="entry name" value="HDIG_dom"/>
</dbReference>
<dbReference type="Pfam" id="PF07697">
    <property type="entry name" value="7TMR-HDED"/>
    <property type="match status" value="1"/>
</dbReference>
<dbReference type="RefSeq" id="WP_116617277.1">
    <property type="nucleotide sequence ID" value="NZ_QENY01000023.1"/>
</dbReference>
<feature type="transmembrane region" description="Helical" evidence="1">
    <location>
        <begin position="427"/>
        <end position="448"/>
    </location>
</feature>
<keyword evidence="1" id="KW-1133">Transmembrane helix</keyword>
<accession>A0A2U0TYY6</accession>
<feature type="transmembrane region" description="Helical" evidence="1">
    <location>
        <begin position="364"/>
        <end position="385"/>
    </location>
</feature>
<dbReference type="InterPro" id="IPR052722">
    <property type="entry name" value="PgpH_phosphodiesterase"/>
</dbReference>
<keyword evidence="1" id="KW-0812">Transmembrane</keyword>
<comment type="caution">
    <text evidence="3">The sequence shown here is derived from an EMBL/GenBank/DDBJ whole genome shotgun (WGS) entry which is preliminary data.</text>
</comment>
<dbReference type="PANTHER" id="PTHR36442:SF1">
    <property type="entry name" value="CYCLIC-DI-AMP PHOSPHODIESTERASE PGPH"/>
    <property type="match status" value="1"/>
</dbReference>
<feature type="transmembrane region" description="Helical" evidence="1">
    <location>
        <begin position="19"/>
        <end position="36"/>
    </location>
</feature>
<evidence type="ECO:0000313" key="4">
    <source>
        <dbReference type="Proteomes" id="UP000245870"/>
    </source>
</evidence>
<dbReference type="AlphaFoldDB" id="A0A2U0TYY6"/>
<dbReference type="PANTHER" id="PTHR36442">
    <property type="entry name" value="CYCLIC-DI-AMP PHOSPHODIESTERASE PGPH"/>
    <property type="match status" value="1"/>
</dbReference>
<evidence type="ECO:0000259" key="2">
    <source>
        <dbReference type="PROSITE" id="PS51831"/>
    </source>
</evidence>
<reference evidence="3 4" key="1">
    <citation type="submission" date="2018-05" db="EMBL/GenBank/DDBJ databases">
        <title>Genomic Encyclopedia of Type Strains, Phase IV (KMG-IV): sequencing the most valuable type-strain genomes for metagenomic binning, comparative biology and taxonomic classification.</title>
        <authorList>
            <person name="Goeker M."/>
        </authorList>
    </citation>
    <scope>NUCLEOTIDE SEQUENCE [LARGE SCALE GENOMIC DNA]</scope>
    <source>
        <strain evidence="3 4">DSM 100333</strain>
    </source>
</reference>
<dbReference type="CDD" id="cd00077">
    <property type="entry name" value="HDc"/>
    <property type="match status" value="1"/>
</dbReference>
<feature type="transmembrane region" description="Helical" evidence="1">
    <location>
        <begin position="301"/>
        <end position="319"/>
    </location>
</feature>
<keyword evidence="4" id="KW-1185">Reference proteome</keyword>
<dbReference type="InterPro" id="IPR011624">
    <property type="entry name" value="Metal-dep_PHydrolase_7TM_extra"/>
</dbReference>
<dbReference type="InterPro" id="IPR011621">
    <property type="entry name" value="Metal-dep_PHydrolase_7TM_intra"/>
</dbReference>
<dbReference type="InterPro" id="IPR006674">
    <property type="entry name" value="HD_domain"/>
</dbReference>
<feature type="transmembrane region" description="Helical" evidence="1">
    <location>
        <begin position="265"/>
        <end position="289"/>
    </location>
</feature>